<evidence type="ECO:0000313" key="3">
    <source>
        <dbReference type="Proteomes" id="UP000694547"/>
    </source>
</evidence>
<accession>A0A8C9CT01</accession>
<reference evidence="2" key="3">
    <citation type="submission" date="2025-09" db="UniProtKB">
        <authorList>
            <consortium name="Ensembl"/>
        </authorList>
    </citation>
    <scope>IDENTIFICATION</scope>
</reference>
<keyword evidence="3" id="KW-1185">Reference proteome</keyword>
<protein>
    <submittedName>
        <fullName evidence="2">Uncharacterized protein</fullName>
    </submittedName>
</protein>
<sequence>MFPASVMSALPSRNDMQFGENLVFFCFFSVFLIFVYLFFFFALKAISLFWRSLYHSPSPRAEVPSDDHLYTKKRTGLRSRQLWI</sequence>
<name>A0A8C9CT01_PERMB</name>
<dbReference type="Ensembl" id="ENSPEMT00000042108.1">
    <property type="protein sequence ID" value="ENSPEMP00000036638.1"/>
    <property type="gene ID" value="ENSPEMG00000026563.1"/>
</dbReference>
<keyword evidence="1" id="KW-1133">Transmembrane helix</keyword>
<keyword evidence="1" id="KW-0812">Transmembrane</keyword>
<reference evidence="2" key="2">
    <citation type="submission" date="2025-08" db="UniProtKB">
        <authorList>
            <consortium name="Ensembl"/>
        </authorList>
    </citation>
    <scope>IDENTIFICATION</scope>
</reference>
<evidence type="ECO:0000313" key="2">
    <source>
        <dbReference type="Ensembl" id="ENSPEMP00000036638.1"/>
    </source>
</evidence>
<dbReference type="GeneTree" id="ENSGT00920000150741"/>
<organism evidence="2 3">
    <name type="scientific">Peromyscus maniculatus bairdii</name>
    <name type="common">Prairie deer mouse</name>
    <dbReference type="NCBI Taxonomy" id="230844"/>
    <lineage>
        <taxon>Eukaryota</taxon>
        <taxon>Metazoa</taxon>
        <taxon>Chordata</taxon>
        <taxon>Craniata</taxon>
        <taxon>Vertebrata</taxon>
        <taxon>Euteleostomi</taxon>
        <taxon>Mammalia</taxon>
        <taxon>Eutheria</taxon>
        <taxon>Euarchontoglires</taxon>
        <taxon>Glires</taxon>
        <taxon>Rodentia</taxon>
        <taxon>Myomorpha</taxon>
        <taxon>Muroidea</taxon>
        <taxon>Cricetidae</taxon>
        <taxon>Neotominae</taxon>
        <taxon>Peromyscus</taxon>
    </lineage>
</organism>
<evidence type="ECO:0000256" key="1">
    <source>
        <dbReference type="SAM" id="Phobius"/>
    </source>
</evidence>
<proteinExistence type="predicted"/>
<reference evidence="2 3" key="1">
    <citation type="submission" date="2018-10" db="EMBL/GenBank/DDBJ databases">
        <title>Improved assembly of the deer mouse Peromyscus maniculatus genome.</title>
        <authorList>
            <person name="Lassance J.-M."/>
            <person name="Hoekstra H.E."/>
        </authorList>
    </citation>
    <scope>NUCLEOTIDE SEQUENCE [LARGE SCALE GENOMIC DNA]</scope>
</reference>
<keyword evidence="1" id="KW-0472">Membrane</keyword>
<dbReference type="AlphaFoldDB" id="A0A8C9CT01"/>
<feature type="transmembrane region" description="Helical" evidence="1">
    <location>
        <begin position="22"/>
        <end position="43"/>
    </location>
</feature>
<dbReference type="Proteomes" id="UP000694547">
    <property type="component" value="Chromosome 8"/>
</dbReference>